<name>A0A9W4SMC2_9GLOM</name>
<dbReference type="EMBL" id="CAMKVN010001246">
    <property type="protein sequence ID" value="CAI2174690.1"/>
    <property type="molecule type" value="Genomic_DNA"/>
</dbReference>
<proteinExistence type="predicted"/>
<gene>
    <name evidence="1" type="ORF">FWILDA_LOCUS6719</name>
</gene>
<comment type="caution">
    <text evidence="1">The sequence shown here is derived from an EMBL/GenBank/DDBJ whole genome shotgun (WGS) entry which is preliminary data.</text>
</comment>
<accession>A0A9W4SMC2</accession>
<reference evidence="1" key="1">
    <citation type="submission" date="2022-08" db="EMBL/GenBank/DDBJ databases">
        <authorList>
            <person name="Kallberg Y."/>
            <person name="Tangrot J."/>
            <person name="Rosling A."/>
        </authorList>
    </citation>
    <scope>NUCLEOTIDE SEQUENCE</scope>
    <source>
        <strain evidence="1">Wild A</strain>
    </source>
</reference>
<dbReference type="Proteomes" id="UP001153678">
    <property type="component" value="Unassembled WGS sequence"/>
</dbReference>
<evidence type="ECO:0000313" key="1">
    <source>
        <dbReference type="EMBL" id="CAI2174690.1"/>
    </source>
</evidence>
<keyword evidence="2" id="KW-1185">Reference proteome</keyword>
<dbReference type="AlphaFoldDB" id="A0A9W4SMC2"/>
<protein>
    <submittedName>
        <fullName evidence="1">18404_t:CDS:1</fullName>
    </submittedName>
</protein>
<organism evidence="1 2">
    <name type="scientific">Funneliformis geosporum</name>
    <dbReference type="NCBI Taxonomy" id="1117311"/>
    <lineage>
        <taxon>Eukaryota</taxon>
        <taxon>Fungi</taxon>
        <taxon>Fungi incertae sedis</taxon>
        <taxon>Mucoromycota</taxon>
        <taxon>Glomeromycotina</taxon>
        <taxon>Glomeromycetes</taxon>
        <taxon>Glomerales</taxon>
        <taxon>Glomeraceae</taxon>
        <taxon>Funneliformis</taxon>
    </lineage>
</organism>
<sequence length="107" mass="12442">MCSRTLINEEDFFESDYRSITNHENQAESVTCSCDNDDAKLNPRKDDNVKKIFKELTNRPQDFNPLPKVSDVKTGDPIIPETIFVRLHNKILHAEKILNKKHVKYPT</sequence>
<evidence type="ECO:0000313" key="2">
    <source>
        <dbReference type="Proteomes" id="UP001153678"/>
    </source>
</evidence>